<dbReference type="AlphaFoldDB" id="A0A916U739"/>
<evidence type="ECO:0000313" key="1">
    <source>
        <dbReference type="EMBL" id="GGC62809.1"/>
    </source>
</evidence>
<dbReference type="EMBL" id="BMGG01000003">
    <property type="protein sequence ID" value="GGC62809.1"/>
    <property type="molecule type" value="Genomic_DNA"/>
</dbReference>
<sequence>MGAKQMVWRGSGVRLGSLALAAVLAAVVPARADMIKDLMGLNPFSRDATKSEALPNAHDDEELSCPRIDVLEGGSSIRRGGSGNETDTLAYQLAFGEMARECRKGPDDSTIIKVGVEIRALLGPAGKPGTFNTPLTVQVRRGDSGVVRRTRQVSISIPAGAASGSATVVEEGIAAPPGNGDLLIEVGLGAASAPAAKSRSSSRH</sequence>
<dbReference type="RefSeq" id="WP_188609162.1">
    <property type="nucleotide sequence ID" value="NZ_BMGG01000003.1"/>
</dbReference>
<dbReference type="Proteomes" id="UP000637002">
    <property type="component" value="Unassembled WGS sequence"/>
</dbReference>
<reference evidence="1" key="2">
    <citation type="submission" date="2020-09" db="EMBL/GenBank/DDBJ databases">
        <authorList>
            <person name="Sun Q."/>
            <person name="Zhou Y."/>
        </authorList>
    </citation>
    <scope>NUCLEOTIDE SEQUENCE</scope>
    <source>
        <strain evidence="1">CGMCC 1.12919</strain>
    </source>
</reference>
<gene>
    <name evidence="1" type="ORF">GCM10010994_21800</name>
</gene>
<organism evidence="1 2">
    <name type="scientific">Chelatococcus reniformis</name>
    <dbReference type="NCBI Taxonomy" id="1494448"/>
    <lineage>
        <taxon>Bacteria</taxon>
        <taxon>Pseudomonadati</taxon>
        <taxon>Pseudomonadota</taxon>
        <taxon>Alphaproteobacteria</taxon>
        <taxon>Hyphomicrobiales</taxon>
        <taxon>Chelatococcaceae</taxon>
        <taxon>Chelatococcus</taxon>
    </lineage>
</organism>
<evidence type="ECO:0000313" key="2">
    <source>
        <dbReference type="Proteomes" id="UP000637002"/>
    </source>
</evidence>
<proteinExistence type="predicted"/>
<accession>A0A916U739</accession>
<name>A0A916U739_9HYPH</name>
<protein>
    <submittedName>
        <fullName evidence="1">Uncharacterized protein</fullName>
    </submittedName>
</protein>
<reference evidence="1" key="1">
    <citation type="journal article" date="2014" name="Int. J. Syst. Evol. Microbiol.">
        <title>Complete genome sequence of Corynebacterium casei LMG S-19264T (=DSM 44701T), isolated from a smear-ripened cheese.</title>
        <authorList>
            <consortium name="US DOE Joint Genome Institute (JGI-PGF)"/>
            <person name="Walter F."/>
            <person name="Albersmeier A."/>
            <person name="Kalinowski J."/>
            <person name="Ruckert C."/>
        </authorList>
    </citation>
    <scope>NUCLEOTIDE SEQUENCE</scope>
    <source>
        <strain evidence="1">CGMCC 1.12919</strain>
    </source>
</reference>
<keyword evidence="2" id="KW-1185">Reference proteome</keyword>
<comment type="caution">
    <text evidence="1">The sequence shown here is derived from an EMBL/GenBank/DDBJ whole genome shotgun (WGS) entry which is preliminary data.</text>
</comment>